<organism evidence="2 3">
    <name type="scientific">Bacillus daqingensis</name>
    <dbReference type="NCBI Taxonomy" id="872396"/>
    <lineage>
        <taxon>Bacteria</taxon>
        <taxon>Bacillati</taxon>
        <taxon>Bacillota</taxon>
        <taxon>Bacilli</taxon>
        <taxon>Bacillales</taxon>
        <taxon>Bacillaceae</taxon>
        <taxon>Bacillus</taxon>
    </lineage>
</organism>
<evidence type="ECO:0000313" key="2">
    <source>
        <dbReference type="EMBL" id="MFC4737010.1"/>
    </source>
</evidence>
<gene>
    <name evidence="2" type="ORF">ACFO4L_10465</name>
</gene>
<dbReference type="EMBL" id="JBHSGK010000011">
    <property type="protein sequence ID" value="MFC4737010.1"/>
    <property type="molecule type" value="Genomic_DNA"/>
</dbReference>
<name>A0ABV9NY70_9BACI</name>
<sequence length="122" mass="13733">MDGIIIALLAAIFAGVALIRNGSRLKEWLENNKQPEESWNVRIVSKRKESKRRSSPGRSGGGFSVGRSQVKRTYFVTLQFSDESRQEYRVSSRLDAQMKEGEKGTAVLQGTRVVSFMHHFSA</sequence>
<dbReference type="RefSeq" id="WP_377909620.1">
    <property type="nucleotide sequence ID" value="NZ_JBHSGK010000011.1"/>
</dbReference>
<accession>A0ABV9NY70</accession>
<protein>
    <submittedName>
        <fullName evidence="2">DUF2500 domain-containing protein</fullName>
    </submittedName>
</protein>
<evidence type="ECO:0000256" key="1">
    <source>
        <dbReference type="SAM" id="MobiDB-lite"/>
    </source>
</evidence>
<comment type="caution">
    <text evidence="2">The sequence shown here is derived from an EMBL/GenBank/DDBJ whole genome shotgun (WGS) entry which is preliminary data.</text>
</comment>
<dbReference type="InterPro" id="IPR019635">
    <property type="entry name" value="DUF2500"/>
</dbReference>
<evidence type="ECO:0000313" key="3">
    <source>
        <dbReference type="Proteomes" id="UP001595896"/>
    </source>
</evidence>
<reference evidence="3" key="1">
    <citation type="journal article" date="2019" name="Int. J. Syst. Evol. Microbiol.">
        <title>The Global Catalogue of Microorganisms (GCM) 10K type strain sequencing project: providing services to taxonomists for standard genome sequencing and annotation.</title>
        <authorList>
            <consortium name="The Broad Institute Genomics Platform"/>
            <consortium name="The Broad Institute Genome Sequencing Center for Infectious Disease"/>
            <person name="Wu L."/>
            <person name="Ma J."/>
        </authorList>
    </citation>
    <scope>NUCLEOTIDE SEQUENCE [LARGE SCALE GENOMIC DNA]</scope>
    <source>
        <strain evidence="3">JCM 12165</strain>
    </source>
</reference>
<feature type="compositionally biased region" description="Basic residues" evidence="1">
    <location>
        <begin position="44"/>
        <end position="55"/>
    </location>
</feature>
<keyword evidence="3" id="KW-1185">Reference proteome</keyword>
<feature type="region of interest" description="Disordered" evidence="1">
    <location>
        <begin position="40"/>
        <end position="66"/>
    </location>
</feature>
<dbReference type="Pfam" id="PF10694">
    <property type="entry name" value="DUF2500"/>
    <property type="match status" value="1"/>
</dbReference>
<dbReference type="Gene3D" id="2.40.50.660">
    <property type="match status" value="1"/>
</dbReference>
<dbReference type="Proteomes" id="UP001595896">
    <property type="component" value="Unassembled WGS sequence"/>
</dbReference>
<proteinExistence type="predicted"/>